<feature type="region of interest" description="Disordered" evidence="1">
    <location>
        <begin position="55"/>
        <end position="86"/>
    </location>
</feature>
<feature type="compositionally biased region" description="Basic and acidic residues" evidence="1">
    <location>
        <begin position="143"/>
        <end position="157"/>
    </location>
</feature>
<accession>A0AAV2N7Y6</accession>
<evidence type="ECO:0000256" key="1">
    <source>
        <dbReference type="SAM" id="MobiDB-lite"/>
    </source>
</evidence>
<gene>
    <name evidence="2" type="ORF">LPLAT_LOCUS2139</name>
</gene>
<protein>
    <submittedName>
        <fullName evidence="2">Uncharacterized protein</fullName>
    </submittedName>
</protein>
<dbReference type="Proteomes" id="UP001497644">
    <property type="component" value="Chromosome 11"/>
</dbReference>
<keyword evidence="3" id="KW-1185">Reference proteome</keyword>
<evidence type="ECO:0000313" key="2">
    <source>
        <dbReference type="EMBL" id="CAL1675838.1"/>
    </source>
</evidence>
<reference evidence="2" key="1">
    <citation type="submission" date="2024-04" db="EMBL/GenBank/DDBJ databases">
        <authorList>
            <consortium name="Molecular Ecology Group"/>
        </authorList>
    </citation>
    <scope>NUCLEOTIDE SEQUENCE</scope>
</reference>
<dbReference type="AlphaFoldDB" id="A0AAV2N7Y6"/>
<organism evidence="2 3">
    <name type="scientific">Lasius platythorax</name>
    <dbReference type="NCBI Taxonomy" id="488582"/>
    <lineage>
        <taxon>Eukaryota</taxon>
        <taxon>Metazoa</taxon>
        <taxon>Ecdysozoa</taxon>
        <taxon>Arthropoda</taxon>
        <taxon>Hexapoda</taxon>
        <taxon>Insecta</taxon>
        <taxon>Pterygota</taxon>
        <taxon>Neoptera</taxon>
        <taxon>Endopterygota</taxon>
        <taxon>Hymenoptera</taxon>
        <taxon>Apocrita</taxon>
        <taxon>Aculeata</taxon>
        <taxon>Formicoidea</taxon>
        <taxon>Formicidae</taxon>
        <taxon>Formicinae</taxon>
        <taxon>Lasius</taxon>
        <taxon>Lasius</taxon>
    </lineage>
</organism>
<dbReference type="EMBL" id="OZ034834">
    <property type="protein sequence ID" value="CAL1675838.1"/>
    <property type="molecule type" value="Genomic_DNA"/>
</dbReference>
<name>A0AAV2N7Y6_9HYME</name>
<sequence length="349" mass="39375">MRLRGSLRLFRDQSVRSLCKRDIAGNMFARCIEIARSLLISCIVAQLIWLSGGSTPGNEPIETTETTENYHETTISWSDPSPTEPESRIILPSSNLNLRKHPIWKIHIISQGVELSPQELRPLPIMEDDGGEKLRDQVSTGDDVSRAGSDDHRERNYVRVAQGEISRATDERNSPAEEETKVDLSFLDNLGGLAPFLPDVKDSEAPDTLPNEEASSNYSFFDWLMSKLRGTYRESTASDGTIVYEGYSSRLGKSDKTKAHLFPKYRDLYAKLSSANLDPRVRLEMLTELNRPNMTFISETPVNHSEVPPPSPDNYHQSAENNHAQKFSRINAANPPIRNAVDFRRPRHN</sequence>
<feature type="compositionally biased region" description="Basic and acidic residues" evidence="1">
    <location>
        <begin position="167"/>
        <end position="180"/>
    </location>
</feature>
<proteinExistence type="predicted"/>
<feature type="region of interest" description="Disordered" evidence="1">
    <location>
        <begin position="127"/>
        <end position="180"/>
    </location>
</feature>
<evidence type="ECO:0000313" key="3">
    <source>
        <dbReference type="Proteomes" id="UP001497644"/>
    </source>
</evidence>